<gene>
    <name evidence="2" type="ORF">K875_00805</name>
</gene>
<organism evidence="2 3">
    <name type="scientific">Mycobacterium [tuberculosis] TKK-01-0051</name>
    <dbReference type="NCBI Taxonomy" id="1324261"/>
    <lineage>
        <taxon>Bacteria</taxon>
        <taxon>Bacillati</taxon>
        <taxon>Actinomycetota</taxon>
        <taxon>Actinomycetes</taxon>
        <taxon>Mycobacteriales</taxon>
        <taxon>Mycobacteriaceae</taxon>
        <taxon>Mycobacterium</taxon>
        <taxon>Mycobacterium avium complex (MAC)</taxon>
    </lineage>
</organism>
<evidence type="ECO:0008006" key="4">
    <source>
        <dbReference type="Google" id="ProtNLM"/>
    </source>
</evidence>
<evidence type="ECO:0000313" key="3">
    <source>
        <dbReference type="Proteomes" id="UP000025947"/>
    </source>
</evidence>
<dbReference type="InterPro" id="IPR014519">
    <property type="entry name" value="UCP024492"/>
</dbReference>
<dbReference type="RefSeq" id="WP_044483519.1">
    <property type="nucleotide sequence ID" value="NZ_KK328284.1"/>
</dbReference>
<accession>A0A051UH16</accession>
<dbReference type="EMBL" id="JLXW01000002">
    <property type="protein sequence ID" value="KBZ68258.1"/>
    <property type="molecule type" value="Genomic_DNA"/>
</dbReference>
<dbReference type="PATRIC" id="fig|1324261.3.peg.814"/>
<dbReference type="InterPro" id="IPR007438">
    <property type="entry name" value="DUF488"/>
</dbReference>
<evidence type="ECO:0000256" key="1">
    <source>
        <dbReference type="SAM" id="MobiDB-lite"/>
    </source>
</evidence>
<dbReference type="PIRSF" id="PIRSF024492">
    <property type="entry name" value="UCP024492"/>
    <property type="match status" value="1"/>
</dbReference>
<dbReference type="AlphaFoldDB" id="A0A051UH16"/>
<dbReference type="Proteomes" id="UP000025947">
    <property type="component" value="Unassembled WGS sequence"/>
</dbReference>
<sequence>MERELLTVGHGAAGRERLAELLAGAGVALLVDVRRYPASRTNPDVRREALEGWLPQSGIDYRWEPRLGGRRHVAAGEPEPDSWWTVAAFRAYAAYTRTPEFDAALDEVLADAARRTTAVMCSESVWWRCHRRLIADVAMLGRGVPVRHLMPDGRLSPHRPAQGARRRPDGHLVWDGRDSGT</sequence>
<protein>
    <recommendedName>
        <fullName evidence="4">DUF488 domain-containing protein</fullName>
    </recommendedName>
</protein>
<name>A0A051UH16_9MYCO</name>
<evidence type="ECO:0000313" key="2">
    <source>
        <dbReference type="EMBL" id="KBZ68258.1"/>
    </source>
</evidence>
<comment type="caution">
    <text evidence="2">The sequence shown here is derived from an EMBL/GenBank/DDBJ whole genome shotgun (WGS) entry which is preliminary data.</text>
</comment>
<dbReference type="PANTHER" id="PTHR39337">
    <property type="entry name" value="BLR5642 PROTEIN"/>
    <property type="match status" value="1"/>
</dbReference>
<dbReference type="Pfam" id="PF04343">
    <property type="entry name" value="DUF488"/>
    <property type="match status" value="1"/>
</dbReference>
<feature type="region of interest" description="Disordered" evidence="1">
    <location>
        <begin position="151"/>
        <end position="181"/>
    </location>
</feature>
<reference evidence="2 3" key="1">
    <citation type="submission" date="2014-04" db="EMBL/GenBank/DDBJ databases">
        <title>The Genome Sequence of Mycobacterium tuberculosis TKK-01-0051.</title>
        <authorList>
            <consortium name="The Broad Institute Genomics Platform"/>
            <consortium name="The Broad Institute Genome Sequencing Center for Infectious Disease"/>
            <person name="Earl A.M."/>
            <person name="Cohen K."/>
            <person name="Pym A."/>
            <person name="Bishai W."/>
            <person name="Maharaj K."/>
            <person name="Desjardins C."/>
            <person name="Abeel T."/>
            <person name="Young S."/>
            <person name="Zeng Q."/>
            <person name="Gargeya S."/>
            <person name="Abouelleil A."/>
            <person name="Alvarado L."/>
            <person name="Chapman S.B."/>
            <person name="Gainer-Dewar J."/>
            <person name="Goldberg J."/>
            <person name="Griggs A."/>
            <person name="Gujja S."/>
            <person name="Hansen M."/>
            <person name="Howarth C."/>
            <person name="Imamovic A."/>
            <person name="Larimer J."/>
            <person name="Murphy C."/>
            <person name="Naylor J."/>
            <person name="Pearson M."/>
            <person name="Poon T.W."/>
            <person name="Priest M."/>
            <person name="Roberts A."/>
            <person name="Saif S."/>
            <person name="Shea T."/>
            <person name="Sykes S."/>
            <person name="Wortman J."/>
            <person name="Nusbaum C."/>
            <person name="Birren B."/>
        </authorList>
    </citation>
    <scope>NUCLEOTIDE SEQUENCE [LARGE SCALE GENOMIC DNA]</scope>
    <source>
        <strain evidence="2 3">TKK-01-0051</strain>
    </source>
</reference>
<proteinExistence type="predicted"/>
<feature type="compositionally biased region" description="Basic and acidic residues" evidence="1">
    <location>
        <begin position="166"/>
        <end position="181"/>
    </location>
</feature>
<keyword evidence="3" id="KW-1185">Reference proteome</keyword>
<dbReference type="HOGENOM" id="CLU_077467_0_1_11"/>
<dbReference type="PANTHER" id="PTHR39337:SF1">
    <property type="entry name" value="BLR5642 PROTEIN"/>
    <property type="match status" value="1"/>
</dbReference>